<evidence type="ECO:0008006" key="6">
    <source>
        <dbReference type="Google" id="ProtNLM"/>
    </source>
</evidence>
<dbReference type="GeneID" id="136815213"/>
<feature type="signal peptide" evidence="3">
    <location>
        <begin position="1"/>
        <end position="27"/>
    </location>
</feature>
<organism evidence="4 5">
    <name type="scientific">Clytia hemisphaerica</name>
    <dbReference type="NCBI Taxonomy" id="252671"/>
    <lineage>
        <taxon>Eukaryota</taxon>
        <taxon>Metazoa</taxon>
        <taxon>Cnidaria</taxon>
        <taxon>Hydrozoa</taxon>
        <taxon>Hydroidolina</taxon>
        <taxon>Leptothecata</taxon>
        <taxon>Obeliida</taxon>
        <taxon>Clytiidae</taxon>
        <taxon>Clytia</taxon>
    </lineage>
</organism>
<feature type="chain" id="PRO_5029693889" description="Cnidarian restricted protein" evidence="3">
    <location>
        <begin position="28"/>
        <end position="549"/>
    </location>
</feature>
<keyword evidence="3" id="KW-0732">Signal</keyword>
<evidence type="ECO:0000256" key="2">
    <source>
        <dbReference type="SAM" id="Phobius"/>
    </source>
</evidence>
<protein>
    <recommendedName>
        <fullName evidence="6">Cnidarian restricted protein</fullName>
    </recommendedName>
</protein>
<keyword evidence="2" id="KW-0812">Transmembrane</keyword>
<keyword evidence="2" id="KW-1133">Transmembrane helix</keyword>
<dbReference type="EnsemblMetazoa" id="CLYHEMT012638.1">
    <property type="protein sequence ID" value="CLYHEMP012638.1"/>
    <property type="gene ID" value="CLYHEMG012638"/>
</dbReference>
<proteinExistence type="predicted"/>
<evidence type="ECO:0000256" key="1">
    <source>
        <dbReference type="SAM" id="MobiDB-lite"/>
    </source>
</evidence>
<accession>A0A7M5VHG7</accession>
<evidence type="ECO:0000313" key="4">
    <source>
        <dbReference type="EnsemblMetazoa" id="CLYHEMP012638.1"/>
    </source>
</evidence>
<dbReference type="AlphaFoldDB" id="A0A7M5VHG7"/>
<evidence type="ECO:0000313" key="5">
    <source>
        <dbReference type="Proteomes" id="UP000594262"/>
    </source>
</evidence>
<evidence type="ECO:0000256" key="3">
    <source>
        <dbReference type="SAM" id="SignalP"/>
    </source>
</evidence>
<feature type="region of interest" description="Disordered" evidence="1">
    <location>
        <begin position="476"/>
        <end position="521"/>
    </location>
</feature>
<feature type="transmembrane region" description="Helical" evidence="2">
    <location>
        <begin position="219"/>
        <end position="244"/>
    </location>
</feature>
<keyword evidence="5" id="KW-1185">Reference proteome</keyword>
<dbReference type="Proteomes" id="UP000594262">
    <property type="component" value="Unplaced"/>
</dbReference>
<reference evidence="4" key="1">
    <citation type="submission" date="2021-01" db="UniProtKB">
        <authorList>
            <consortium name="EnsemblMetazoa"/>
        </authorList>
    </citation>
    <scope>IDENTIFICATION</scope>
</reference>
<sequence>MCCSNGITTAKNCWLFFIVFFVAFCLGNHGRCNALIKVDVSLKLYQCDSKCVQEDGQPCPSSIKIADQMENLTEPGVQFIVFDYYSGRIVYKVTFNFLSNTFRRDRLKQFFNALPMNAVVLITVNKKCEAKIDQWYDFLLQHSNLVLLNIDSNEPEVLITCQGQCKRGIISTSHAPIYRYKSDAHQGAIQEDYQLVLDNDSGNFKTHKQEGGTTDDQKIFVIVLVVSITGVFIIFIAVISLVYCCKRKMAAKKREEDERLSNRKRLNWKIDNWFRQREIEGINRKIAKVNSLSGDTTLTRSLKESVRDRNPYHQGDFVRTSISTPSVVDFRNHDFAYENIFDPDEISLSTRFTTLSRVYPDNISNIATIATPYDAQDRWLSPFDVNRYSARRESSDQFSTLTSSDFSSVSQHNTIDRFYVREHQTLPRGLQWLSPGTRRQIFFSAADAETKNENGRLSVNEDNRFSDYYRHDVDGHLHKTPMNGKDFTPPAYVARNSRKTSSNSDDGELSDSGNYSDPRELDSSTLSLFKDELLKRNSNASFYEIATKV</sequence>
<keyword evidence="2" id="KW-0472">Membrane</keyword>
<name>A0A7M5VHG7_9CNID</name>
<dbReference type="RefSeq" id="XP_066927761.1">
    <property type="nucleotide sequence ID" value="XM_067071660.1"/>
</dbReference>